<dbReference type="Pfam" id="PF17189">
    <property type="entry name" value="Glyco_hydro_30C"/>
    <property type="match status" value="1"/>
</dbReference>
<reference evidence="7 8" key="2">
    <citation type="journal article" date="2013" name="PLoS ONE">
        <title>INDIGO - INtegrated Data Warehouse of MIcrobial GenOmes with Examples from the Red Sea Extremophiles.</title>
        <authorList>
            <person name="Alam I."/>
            <person name="Antunes A."/>
            <person name="Kamau A.A."/>
            <person name="Ba Alawi W."/>
            <person name="Kalkatawi M."/>
            <person name="Stingl U."/>
            <person name="Bajic V.B."/>
        </authorList>
    </citation>
    <scope>NUCLEOTIDE SEQUENCE [LARGE SCALE GENOMIC DNA]</scope>
    <source>
        <strain evidence="7 8">SSD-17B</strain>
    </source>
</reference>
<evidence type="ECO:0000313" key="8">
    <source>
        <dbReference type="Proteomes" id="UP000005707"/>
    </source>
</evidence>
<dbReference type="PANTHER" id="PTHR11069">
    <property type="entry name" value="GLUCOSYLCERAMIDASE"/>
    <property type="match status" value="1"/>
</dbReference>
<dbReference type="GO" id="GO:0016020">
    <property type="term" value="C:membrane"/>
    <property type="evidence" value="ECO:0007669"/>
    <property type="project" value="GOC"/>
</dbReference>
<evidence type="ECO:0000256" key="1">
    <source>
        <dbReference type="ARBA" id="ARBA00005382"/>
    </source>
</evidence>
<feature type="domain" description="Glycosyl hydrolase family 30 TIM-barrel" evidence="5">
    <location>
        <begin position="48"/>
        <end position="378"/>
    </location>
</feature>
<dbReference type="eggNOG" id="COG5520">
    <property type="taxonomic scope" value="Bacteria"/>
</dbReference>
<gene>
    <name evidence="7" type="primary">srfJ</name>
    <name evidence="7" type="ORF">HLPCO_002297</name>
</gene>
<dbReference type="AlphaFoldDB" id="U2E9T2"/>
<dbReference type="SUPFAM" id="SSF51011">
    <property type="entry name" value="Glycosyl hydrolase domain"/>
    <property type="match status" value="1"/>
</dbReference>
<dbReference type="GO" id="GO:0006680">
    <property type="term" value="P:glucosylceramide catabolic process"/>
    <property type="evidence" value="ECO:0007669"/>
    <property type="project" value="TreeGrafter"/>
</dbReference>
<keyword evidence="8" id="KW-1185">Reference proteome</keyword>
<dbReference type="InterPro" id="IPR033453">
    <property type="entry name" value="Glyco_hydro_30_TIM-barrel"/>
</dbReference>
<name>U2E9T2_9MOLU</name>
<dbReference type="InterPro" id="IPR013780">
    <property type="entry name" value="Glyco_hydro_b"/>
</dbReference>
<evidence type="ECO:0000259" key="5">
    <source>
        <dbReference type="Pfam" id="PF02055"/>
    </source>
</evidence>
<dbReference type="GO" id="GO:0004348">
    <property type="term" value="F:glucosylceramidase activity"/>
    <property type="evidence" value="ECO:0007669"/>
    <property type="project" value="UniProtKB-EC"/>
</dbReference>
<protein>
    <submittedName>
        <fullName evidence="7">Glycosyl hydrolase protein</fullName>
        <ecNumber evidence="7">3.2.1.45</ecNumber>
    </submittedName>
</protein>
<evidence type="ECO:0000256" key="2">
    <source>
        <dbReference type="ARBA" id="ARBA00022729"/>
    </source>
</evidence>
<dbReference type="STRING" id="1033810.HLPCO_002297"/>
<dbReference type="InParanoid" id="U2E9T2"/>
<dbReference type="InterPro" id="IPR033452">
    <property type="entry name" value="GH30_C"/>
</dbReference>
<dbReference type="FunCoup" id="U2E9T2">
    <property type="interactions" value="2"/>
</dbReference>
<organism evidence="7 8">
    <name type="scientific">Haloplasma contractile SSD-17B</name>
    <dbReference type="NCBI Taxonomy" id="1033810"/>
    <lineage>
        <taxon>Bacteria</taxon>
        <taxon>Bacillati</taxon>
        <taxon>Mycoplasmatota</taxon>
        <taxon>Mollicutes</taxon>
        <taxon>Haloplasmatales</taxon>
        <taxon>Haloplasmataceae</taxon>
        <taxon>Haloplasma</taxon>
    </lineage>
</organism>
<dbReference type="Pfam" id="PF02055">
    <property type="entry name" value="Glyco_hydro_30"/>
    <property type="match status" value="1"/>
</dbReference>
<dbReference type="Proteomes" id="UP000005707">
    <property type="component" value="Unassembled WGS sequence"/>
</dbReference>
<accession>U2E9T2</accession>
<keyword evidence="3 4" id="KW-0378">Hydrolase</keyword>
<dbReference type="OrthoDB" id="9806701at2"/>
<sequence>MNVKVIRTAQNSGDRLTEKEPLVLSKKFTTTGNMIAINDTETFQTHVGFGGAFTEASAYTLSEMPEEKRTEAIKAYFDETNGLGYTIGRTHIHSCDFALGNYTYVSEGDKDLETFDMSHEDQWVIPMIKDAMNVKGGEIKLLASPWSPPAFMKTNKEMNHGGQLLPEYYQSWANYYVKYIRGMRERGIDIFTVSVQNEPAAVQTWDSCIYSAEEERDFVKNYLGPTLEKEGLSDIGIVIWDHNRDILIDRASTVLLDDEANKYVWGVGNHWYGSEAFENLSVIHNMFPDKHIIFTEGCQEGGPKPGEWFTGERYGRNIIGDFNNWSEGWIDWNLVLNETGGPNHVQNLCDAPILADRNTKELIYNSSYYYIGQFSRYIRPGAVRIGLSLNTDGLVYATAFKNTDGTIAVVVQNESDEVVRFALTHKGLGTDVELKEHSITTFII</sequence>
<dbReference type="Gene3D" id="2.60.40.1180">
    <property type="entry name" value="Golgi alpha-mannosidase II"/>
    <property type="match status" value="1"/>
</dbReference>
<evidence type="ECO:0000259" key="6">
    <source>
        <dbReference type="Pfam" id="PF17189"/>
    </source>
</evidence>
<keyword evidence="4 7" id="KW-0326">Glycosidase</keyword>
<proteinExistence type="inferred from homology"/>
<evidence type="ECO:0000256" key="4">
    <source>
        <dbReference type="RuleBase" id="RU361188"/>
    </source>
</evidence>
<dbReference type="RefSeq" id="WP_008825465.1">
    <property type="nucleotide sequence ID" value="NZ_AFNU02000009.1"/>
</dbReference>
<reference evidence="7 8" key="1">
    <citation type="journal article" date="2011" name="J. Bacteriol.">
        <title>Genome sequence of Haloplasma contractile, an unusual contractile bacterium from a deep-sea anoxic brine lake.</title>
        <authorList>
            <person name="Antunes A."/>
            <person name="Alam I."/>
            <person name="El Dorry H."/>
            <person name="Siam R."/>
            <person name="Robertson A."/>
            <person name="Bajic V.B."/>
            <person name="Stingl U."/>
        </authorList>
    </citation>
    <scope>NUCLEOTIDE SEQUENCE [LARGE SCALE GENOMIC DNA]</scope>
    <source>
        <strain evidence="7 8">SSD-17B</strain>
    </source>
</reference>
<dbReference type="Gene3D" id="3.20.20.80">
    <property type="entry name" value="Glycosidases"/>
    <property type="match status" value="1"/>
</dbReference>
<keyword evidence="2" id="KW-0732">Signal</keyword>
<dbReference type="PANTHER" id="PTHR11069:SF23">
    <property type="entry name" value="LYSOSOMAL ACID GLUCOSYLCERAMIDASE"/>
    <property type="match status" value="1"/>
</dbReference>
<dbReference type="PRINTS" id="PR00843">
    <property type="entry name" value="GLHYDRLASE30"/>
</dbReference>
<dbReference type="InterPro" id="IPR017853">
    <property type="entry name" value="GH"/>
</dbReference>
<evidence type="ECO:0000256" key="3">
    <source>
        <dbReference type="ARBA" id="ARBA00022801"/>
    </source>
</evidence>
<dbReference type="SUPFAM" id="SSF51445">
    <property type="entry name" value="(Trans)glycosidases"/>
    <property type="match status" value="1"/>
</dbReference>
<dbReference type="EC" id="3.2.1.45" evidence="7"/>
<comment type="caution">
    <text evidence="7">The sequence shown here is derived from an EMBL/GenBank/DDBJ whole genome shotgun (WGS) entry which is preliminary data.</text>
</comment>
<feature type="domain" description="Glycosyl hydrolase family 30 beta sandwich" evidence="6">
    <location>
        <begin position="381"/>
        <end position="442"/>
    </location>
</feature>
<evidence type="ECO:0000313" key="7">
    <source>
        <dbReference type="EMBL" id="ERJ11596.1"/>
    </source>
</evidence>
<dbReference type="EMBL" id="AFNU02000009">
    <property type="protein sequence ID" value="ERJ11596.1"/>
    <property type="molecule type" value="Genomic_DNA"/>
</dbReference>
<comment type="similarity">
    <text evidence="1 4">Belongs to the glycosyl hydrolase 30 family.</text>
</comment>
<dbReference type="InterPro" id="IPR001139">
    <property type="entry name" value="Glyco_hydro_30"/>
</dbReference>